<name>A0A084AEC2_LACLC</name>
<accession>A0A084AEC2</accession>
<feature type="region of interest" description="Disordered" evidence="1">
    <location>
        <begin position="1"/>
        <end position="23"/>
    </location>
</feature>
<evidence type="ECO:0000313" key="3">
    <source>
        <dbReference type="EMBL" id="KEY63651.1"/>
    </source>
</evidence>
<dbReference type="RefSeq" id="WP_011834535.1">
    <property type="nucleotide sequence ID" value="NZ_AZSI01000004.1"/>
</dbReference>
<reference evidence="3 4" key="1">
    <citation type="submission" date="2014-06" db="EMBL/GenBank/DDBJ databases">
        <title>Draft genome sequence of the putrescine producing strain Lactococcus lactis subsp cremoris GE214.</title>
        <authorList>
            <person name="Ladero V."/>
            <person name="Linares D.M."/>
            <person name="del Rio B."/>
            <person name="Mayo B."/>
            <person name="Martin M.C."/>
            <person name="Fernandez M."/>
            <person name="Alvarez M.A."/>
        </authorList>
    </citation>
    <scope>NUCLEOTIDE SEQUENCE [LARGE SCALE GENOMIC DNA]</scope>
    <source>
        <strain evidence="3 4">GE214</strain>
    </source>
</reference>
<dbReference type="Proteomes" id="UP000028401">
    <property type="component" value="Unassembled WGS sequence"/>
</dbReference>
<dbReference type="Pfam" id="PF09911">
    <property type="entry name" value="DUF2140"/>
    <property type="match status" value="1"/>
</dbReference>
<dbReference type="EMBL" id="AZSI01000004">
    <property type="protein sequence ID" value="KEY63651.1"/>
    <property type="molecule type" value="Genomic_DNA"/>
</dbReference>
<feature type="transmembrane region" description="Helical" evidence="2">
    <location>
        <begin position="35"/>
        <end position="53"/>
    </location>
</feature>
<organism evidence="3 4">
    <name type="scientific">Lactococcus cremoris subsp. cremoris GE214</name>
    <dbReference type="NCBI Taxonomy" id="1415168"/>
    <lineage>
        <taxon>Bacteria</taxon>
        <taxon>Bacillati</taxon>
        <taxon>Bacillota</taxon>
        <taxon>Bacilli</taxon>
        <taxon>Lactobacillales</taxon>
        <taxon>Streptococcaceae</taxon>
        <taxon>Lactococcus</taxon>
        <taxon>Lactococcus cremoris subsp. cremoris</taxon>
    </lineage>
</organism>
<sequence>MENKESQTRKSKAKDSKKPKNETEEKVKKSAIWKWLFLVLLALNLAGIVFVAIRVTTPRDQTVLNQKSVSNSDQKVAQISSTTSQLNELINSYLETYQTKEMTYKFYISNQQAVLEASYKLFGTKIPLYIYFEPLALSDGSISLSVQNISAGSLSLPTSEVLQIVKAYDLPDFVQVESKKNQIVINLPKIKLASNLYIKVNQIDLVKGNFIFDFMKKA</sequence>
<keyword evidence="2" id="KW-0812">Transmembrane</keyword>
<comment type="caution">
    <text evidence="3">The sequence shown here is derived from an EMBL/GenBank/DDBJ whole genome shotgun (WGS) entry which is preliminary data.</text>
</comment>
<keyword evidence="2" id="KW-1133">Transmembrane helix</keyword>
<gene>
    <name evidence="3" type="ORF">U725_00224</name>
</gene>
<evidence type="ECO:0000313" key="4">
    <source>
        <dbReference type="Proteomes" id="UP000028401"/>
    </source>
</evidence>
<evidence type="ECO:0000256" key="2">
    <source>
        <dbReference type="SAM" id="Phobius"/>
    </source>
</evidence>
<dbReference type="AlphaFoldDB" id="A0A084AEC2"/>
<proteinExistence type="predicted"/>
<evidence type="ECO:0008006" key="5">
    <source>
        <dbReference type="Google" id="ProtNLM"/>
    </source>
</evidence>
<keyword evidence="2" id="KW-0472">Membrane</keyword>
<dbReference type="PATRIC" id="fig|1415168.3.peg.234"/>
<evidence type="ECO:0000256" key="1">
    <source>
        <dbReference type="SAM" id="MobiDB-lite"/>
    </source>
</evidence>
<dbReference type="InterPro" id="IPR018672">
    <property type="entry name" value="DUF2140"/>
</dbReference>
<dbReference type="GeneID" id="61108795"/>
<protein>
    <recommendedName>
        <fullName evidence="5">YfaA</fullName>
    </recommendedName>
</protein>